<dbReference type="GO" id="GO:0034657">
    <property type="term" value="C:GID complex"/>
    <property type="evidence" value="ECO:0007669"/>
    <property type="project" value="TreeGrafter"/>
</dbReference>
<accession>A0AAN7WPT7</accession>
<feature type="compositionally biased region" description="Low complexity" evidence="8">
    <location>
        <begin position="317"/>
        <end position="332"/>
    </location>
</feature>
<dbReference type="InterPro" id="IPR044063">
    <property type="entry name" value="ZF_RING_GID"/>
</dbReference>
<evidence type="ECO:0000256" key="7">
    <source>
        <dbReference type="PROSITE-ProRule" id="PRU01215"/>
    </source>
</evidence>
<dbReference type="GO" id="GO:0008270">
    <property type="term" value="F:zinc ion binding"/>
    <property type="evidence" value="ECO:0007669"/>
    <property type="project" value="UniProtKB-KW"/>
</dbReference>
<keyword evidence="4" id="KW-0479">Metal-binding</keyword>
<evidence type="ECO:0000256" key="3">
    <source>
        <dbReference type="ARBA" id="ARBA00022490"/>
    </source>
</evidence>
<keyword evidence="6" id="KW-0862">Zinc</keyword>
<dbReference type="Proteomes" id="UP001306508">
    <property type="component" value="Unassembled WGS sequence"/>
</dbReference>
<keyword evidence="12" id="KW-1185">Reference proteome</keyword>
<dbReference type="GO" id="GO:0061630">
    <property type="term" value="F:ubiquitin protein ligase activity"/>
    <property type="evidence" value="ECO:0007669"/>
    <property type="project" value="InterPro"/>
</dbReference>
<dbReference type="SMART" id="SM00668">
    <property type="entry name" value="CTLH"/>
    <property type="match status" value="1"/>
</dbReference>
<dbReference type="InterPro" id="IPR045098">
    <property type="entry name" value="Fyv10_fam"/>
</dbReference>
<dbReference type="PROSITE" id="PS50897">
    <property type="entry name" value="CTLH"/>
    <property type="match status" value="1"/>
</dbReference>
<comment type="caution">
    <text evidence="11">The sequence shown here is derived from an EMBL/GenBank/DDBJ whole genome shotgun (WGS) entry which is preliminary data.</text>
</comment>
<dbReference type="PROSITE" id="PS51867">
    <property type="entry name" value="ZF_RING_GID"/>
    <property type="match status" value="1"/>
</dbReference>
<feature type="domain" description="RING-Gid-type" evidence="10">
    <location>
        <begin position="472"/>
        <end position="539"/>
    </location>
</feature>
<protein>
    <recommendedName>
        <fullName evidence="13">Protein FYV10</fullName>
    </recommendedName>
</protein>
<dbReference type="GO" id="GO:0005634">
    <property type="term" value="C:nucleus"/>
    <property type="evidence" value="ECO:0007669"/>
    <property type="project" value="TreeGrafter"/>
</dbReference>
<dbReference type="GO" id="GO:0043161">
    <property type="term" value="P:proteasome-mediated ubiquitin-dependent protein catabolic process"/>
    <property type="evidence" value="ECO:0007669"/>
    <property type="project" value="InterPro"/>
</dbReference>
<proteinExistence type="inferred from homology"/>
<evidence type="ECO:0008006" key="13">
    <source>
        <dbReference type="Google" id="ProtNLM"/>
    </source>
</evidence>
<name>A0AAN7WPT7_9SACH</name>
<feature type="zinc finger region" description="RING-Gid-type" evidence="7">
    <location>
        <begin position="472"/>
        <end position="539"/>
    </location>
</feature>
<evidence type="ECO:0000256" key="5">
    <source>
        <dbReference type="ARBA" id="ARBA00022771"/>
    </source>
</evidence>
<feature type="region of interest" description="Disordered" evidence="8">
    <location>
        <begin position="317"/>
        <end position="339"/>
    </location>
</feature>
<dbReference type="AlphaFoldDB" id="A0AAN7WPT7"/>
<dbReference type="Pfam" id="PF10607">
    <property type="entry name" value="CTLH"/>
    <property type="match status" value="1"/>
</dbReference>
<evidence type="ECO:0000256" key="8">
    <source>
        <dbReference type="SAM" id="MobiDB-lite"/>
    </source>
</evidence>
<dbReference type="EMBL" id="JAWIZZ010000040">
    <property type="protein sequence ID" value="KAK5780837.1"/>
    <property type="molecule type" value="Genomic_DNA"/>
</dbReference>
<sequence length="554" mass="65250">MSLPSTTTLFNEPRTDFHLKLNEQLFHIPYSLLQKNYDRFQNKLTTYSAKIHAMSAKIDNLLSCKDLGNDKLALKELNDCIKITEHFEKSIKSIVNNELEILNRIEQRIKFFQDLQRYKDSKDKLGLVQWYQKYTNLLIGDYLTRNGDLDENTLENPGVIFLKQQDIDSLLDYKILLNANKISRSLLKNHNLTYLIEFVKENEAYLRDKKSNLEFLTRFQQYIELLKKHDYDNAINCYQNHLIKFLDTNFNDLQIASGLMIYMETCQNLLVTMQRENKLNNYESTPFMERLSTYEQDPSLAFNHFFKNKNYFSLASDSDSNNNNDNNNNDNNKFSSKTNYSLNSQKDKFFKRENLIQYLDLLGDNNWVKLNELFLDEYYSMYGISRNEPLLIYLSLGTSVLKTKACFHDKNTSILEQYNNILHNRYGSIDINELDNKTNGNDSRDNGGIENKDKSAAYYENIVDNEKNYNPCPICNSPFKHIAEHLPYAHHTESKLFENPVMLPNGNVYDAERIKLLAKQLRARNIMHLQDKEIFDPIDKQIYMEADFIKMYPT</sequence>
<evidence type="ECO:0000313" key="12">
    <source>
        <dbReference type="Proteomes" id="UP001306508"/>
    </source>
</evidence>
<evidence type="ECO:0000259" key="9">
    <source>
        <dbReference type="PROSITE" id="PS50897"/>
    </source>
</evidence>
<keyword evidence="5 7" id="KW-0863">Zinc-finger</keyword>
<evidence type="ECO:0000256" key="6">
    <source>
        <dbReference type="ARBA" id="ARBA00022833"/>
    </source>
</evidence>
<feature type="domain" description="CTLH" evidence="9">
    <location>
        <begin position="175"/>
        <end position="233"/>
    </location>
</feature>
<gene>
    <name evidence="11" type="ORF">RI543_001963</name>
</gene>
<evidence type="ECO:0000256" key="4">
    <source>
        <dbReference type="ARBA" id="ARBA00022723"/>
    </source>
</evidence>
<evidence type="ECO:0000313" key="11">
    <source>
        <dbReference type="EMBL" id="KAK5780837.1"/>
    </source>
</evidence>
<evidence type="ECO:0000256" key="2">
    <source>
        <dbReference type="ARBA" id="ARBA00010615"/>
    </source>
</evidence>
<reference evidence="12" key="1">
    <citation type="submission" date="2023-07" db="EMBL/GenBank/DDBJ databases">
        <title>A draft genome of Kazachstania heterogenica Y-27499.</title>
        <authorList>
            <person name="Donic C."/>
            <person name="Kralova J.S."/>
            <person name="Fidel L."/>
            <person name="Ben-Dor S."/>
            <person name="Jung S."/>
        </authorList>
    </citation>
    <scope>NUCLEOTIDE SEQUENCE [LARGE SCALE GENOMIC DNA]</scope>
    <source>
        <strain evidence="12">Y27499</strain>
    </source>
</reference>
<dbReference type="PANTHER" id="PTHR12170">
    <property type="entry name" value="MACROPHAGE ERYTHROBLAST ATTACHER-RELATED"/>
    <property type="match status" value="1"/>
</dbReference>
<dbReference type="PANTHER" id="PTHR12170:SF2">
    <property type="entry name" value="E3 UBIQUITIN-PROTEIN TRANSFERASE MAEA"/>
    <property type="match status" value="1"/>
</dbReference>
<comment type="similarity">
    <text evidence="2">Belongs to the FYV10 family.</text>
</comment>
<dbReference type="InterPro" id="IPR006595">
    <property type="entry name" value="CTLH_C"/>
</dbReference>
<evidence type="ECO:0000259" key="10">
    <source>
        <dbReference type="PROSITE" id="PS51867"/>
    </source>
</evidence>
<keyword evidence="3" id="KW-0963">Cytoplasm</keyword>
<comment type="subcellular location">
    <subcellularLocation>
        <location evidence="1">Cytoplasm</location>
    </subcellularLocation>
</comment>
<dbReference type="InterPro" id="IPR024964">
    <property type="entry name" value="CTLH/CRA"/>
</dbReference>
<evidence type="ECO:0000256" key="1">
    <source>
        <dbReference type="ARBA" id="ARBA00004496"/>
    </source>
</evidence>
<organism evidence="11 12">
    <name type="scientific">Arxiozyma heterogenica</name>
    <dbReference type="NCBI Taxonomy" id="278026"/>
    <lineage>
        <taxon>Eukaryota</taxon>
        <taxon>Fungi</taxon>
        <taxon>Dikarya</taxon>
        <taxon>Ascomycota</taxon>
        <taxon>Saccharomycotina</taxon>
        <taxon>Saccharomycetes</taxon>
        <taxon>Saccharomycetales</taxon>
        <taxon>Saccharomycetaceae</taxon>
        <taxon>Arxiozyma</taxon>
    </lineage>
</organism>
<dbReference type="GO" id="GO:0005737">
    <property type="term" value="C:cytoplasm"/>
    <property type="evidence" value="ECO:0007669"/>
    <property type="project" value="UniProtKB-SubCell"/>
</dbReference>